<dbReference type="SUPFAM" id="SSF54928">
    <property type="entry name" value="RNA-binding domain, RBD"/>
    <property type="match status" value="1"/>
</dbReference>
<dbReference type="InterPro" id="IPR012677">
    <property type="entry name" value="Nucleotide-bd_a/b_plait_sf"/>
</dbReference>
<evidence type="ECO:0000256" key="3">
    <source>
        <dbReference type="SAM" id="MobiDB-lite"/>
    </source>
</evidence>
<evidence type="ECO:0000259" key="4">
    <source>
        <dbReference type="PROSITE" id="PS50102"/>
    </source>
</evidence>
<dbReference type="KEGG" id="pdp:PDIP_09420"/>
<organism evidence="5 6">
    <name type="scientific">Penicillium digitatum</name>
    <name type="common">Green mold</name>
    <dbReference type="NCBI Taxonomy" id="36651"/>
    <lineage>
        <taxon>Eukaryota</taxon>
        <taxon>Fungi</taxon>
        <taxon>Dikarya</taxon>
        <taxon>Ascomycota</taxon>
        <taxon>Pezizomycotina</taxon>
        <taxon>Eurotiomycetes</taxon>
        <taxon>Eurotiomycetidae</taxon>
        <taxon>Eurotiales</taxon>
        <taxon>Aspergillaceae</taxon>
        <taxon>Penicillium</taxon>
    </lineage>
</organism>
<accession>A0A7T7BQB4</accession>
<dbReference type="CDD" id="cd12372">
    <property type="entry name" value="RRM_CFIm68_CFIm59"/>
    <property type="match status" value="1"/>
</dbReference>
<evidence type="ECO:0000313" key="6">
    <source>
        <dbReference type="Proteomes" id="UP000595662"/>
    </source>
</evidence>
<gene>
    <name evidence="5" type="ORF">Pdw03_5850</name>
</gene>
<proteinExistence type="inferred from homology"/>
<dbReference type="PANTHER" id="PTHR23204">
    <property type="entry name" value="CLEAVAGE AND POLYADENYLATION SPECIFIC FACTOR"/>
    <property type="match status" value="1"/>
</dbReference>
<evidence type="ECO:0000313" key="5">
    <source>
        <dbReference type="EMBL" id="QQK48215.1"/>
    </source>
</evidence>
<evidence type="ECO:0000256" key="1">
    <source>
        <dbReference type="ARBA" id="ARBA00006265"/>
    </source>
</evidence>
<dbReference type="GO" id="GO:0005634">
    <property type="term" value="C:nucleus"/>
    <property type="evidence" value="ECO:0007669"/>
    <property type="project" value="UniProtKB-SubCell"/>
</dbReference>
<feature type="region of interest" description="Disordered" evidence="3">
    <location>
        <begin position="439"/>
        <end position="490"/>
    </location>
</feature>
<dbReference type="PROSITE" id="PS50102">
    <property type="entry name" value="RRM"/>
    <property type="match status" value="1"/>
</dbReference>
<feature type="domain" description="RRM" evidence="4">
    <location>
        <begin position="197"/>
        <end position="278"/>
    </location>
</feature>
<keyword evidence="2" id="KW-0694">RNA-binding</keyword>
<feature type="compositionally biased region" description="Low complexity" evidence="3">
    <location>
        <begin position="161"/>
        <end position="170"/>
    </location>
</feature>
<dbReference type="AlphaFoldDB" id="A0A7T7BQB4"/>
<reference evidence="5 6" key="1">
    <citation type="submission" date="2020-08" db="EMBL/GenBank/DDBJ databases">
        <title>The completed genome sequence of the pathogenic ascomycete fungus Penicillium digitatum.</title>
        <authorList>
            <person name="Wang M."/>
        </authorList>
    </citation>
    <scope>NUCLEOTIDE SEQUENCE [LARGE SCALE GENOMIC DNA]</scope>
    <source>
        <strain evidence="5 6">PdW03</strain>
    </source>
</reference>
<sequence>MENICSSSKVWPALVHPRDYIAIAHRLPVPATAIVVLKIIRGTTLIPILCTPRLQLAQVLFLPEALSSLRITCTFLDLLRSGKDQEEGPFAMATDDDNFDIDIYGDGTYNASEPGEFKPEDSELVLDAPENQPEPSTGSTNTAKNENPPATQTQQVNNHTAQSAPQQQAPHHGLPAPPQGVKRKEYEDQSVDPDATTALLISDLSWWTTDDDIRGWVNQAGVENQLKDVTFSEHKVNGKSKGQAFVEFSTAKAATATKHNIERNGGPARKHTVHYTSPHQNPFKTLPKDAPMRNAGGRGGGVAHNTGGTPNYGMNNHAGGGFRGRGGFNNRGMGGNMNNNFNNRNNFNPMGGFQGGAPNPMMGGFQGAPMGGMPNYGFNNNRGNMMGGMRGGGAGMRGGRAGNMGGPNMMGMPTMTPPMGGMGMNPMAGMNPMMGGGMGGGMPMQGQQGFQGPNPGFNQGYYNPNNQNNQASGSDGGSWNPHGAKRSRQD</sequence>
<dbReference type="Gene3D" id="3.30.70.330">
    <property type="match status" value="1"/>
</dbReference>
<evidence type="ECO:0000256" key="2">
    <source>
        <dbReference type="PROSITE-ProRule" id="PRU00176"/>
    </source>
</evidence>
<comment type="similarity">
    <text evidence="1">Belongs to the RRM CPSF6/7 family.</text>
</comment>
<dbReference type="InterPro" id="IPR000504">
    <property type="entry name" value="RRM_dom"/>
</dbReference>
<protein>
    <submittedName>
        <fullName evidence="5">Nucleotide-binding, alpha-beta plait</fullName>
    </submittedName>
</protein>
<feature type="region of interest" description="Disordered" evidence="3">
    <location>
        <begin position="127"/>
        <end position="191"/>
    </location>
</feature>
<dbReference type="VEuPathDB" id="FungiDB:PDIP_09420"/>
<dbReference type="RefSeq" id="XP_014538327.2">
    <property type="nucleotide sequence ID" value="XM_014682841.2"/>
</dbReference>
<dbReference type="InterPro" id="IPR035979">
    <property type="entry name" value="RBD_domain_sf"/>
</dbReference>
<name>A0A7T7BQB4_PENDI</name>
<dbReference type="GO" id="GO:0003723">
    <property type="term" value="F:RNA binding"/>
    <property type="evidence" value="ECO:0007669"/>
    <property type="project" value="UniProtKB-UniRule"/>
</dbReference>
<dbReference type="GO" id="GO:0006397">
    <property type="term" value="P:mRNA processing"/>
    <property type="evidence" value="ECO:0007669"/>
    <property type="project" value="UniProtKB-KW"/>
</dbReference>
<dbReference type="InterPro" id="IPR034772">
    <property type="entry name" value="CPSF6/7"/>
</dbReference>
<dbReference type="GeneID" id="26229265"/>
<feature type="compositionally biased region" description="Low complexity" evidence="3">
    <location>
        <begin position="444"/>
        <end position="470"/>
    </location>
</feature>
<dbReference type="Proteomes" id="UP000595662">
    <property type="component" value="Chromosome 6"/>
</dbReference>
<feature type="compositionally biased region" description="Polar residues" evidence="3">
    <location>
        <begin position="133"/>
        <end position="160"/>
    </location>
</feature>
<dbReference type="SMART" id="SM00360">
    <property type="entry name" value="RRM"/>
    <property type="match status" value="1"/>
</dbReference>
<dbReference type="EMBL" id="CP060779">
    <property type="protein sequence ID" value="QQK48215.1"/>
    <property type="molecule type" value="Genomic_DNA"/>
</dbReference>